<dbReference type="Gene3D" id="3.60.15.10">
    <property type="entry name" value="Ribonuclease Z/Hydroxyacylglutathione hydrolase-like"/>
    <property type="match status" value="1"/>
</dbReference>
<dbReference type="SMART" id="SM00849">
    <property type="entry name" value="Lactamase_B"/>
    <property type="match status" value="1"/>
</dbReference>
<organism evidence="2 3">
    <name type="scientific">Variovorax humicola</name>
    <dbReference type="NCBI Taxonomy" id="1769758"/>
    <lineage>
        <taxon>Bacteria</taxon>
        <taxon>Pseudomonadati</taxon>
        <taxon>Pseudomonadota</taxon>
        <taxon>Betaproteobacteria</taxon>
        <taxon>Burkholderiales</taxon>
        <taxon>Comamonadaceae</taxon>
        <taxon>Variovorax</taxon>
    </lineage>
</organism>
<dbReference type="InterPro" id="IPR001279">
    <property type="entry name" value="Metallo-B-lactamas"/>
</dbReference>
<gene>
    <name evidence="2" type="ORF">WKW80_00770</name>
</gene>
<keyword evidence="3" id="KW-1185">Reference proteome</keyword>
<feature type="domain" description="Metallo-beta-lactamase" evidence="1">
    <location>
        <begin position="46"/>
        <end position="263"/>
    </location>
</feature>
<dbReference type="InterPro" id="IPR050662">
    <property type="entry name" value="Sec-metab_biosynth-thioest"/>
</dbReference>
<comment type="caution">
    <text evidence="2">The sequence shown here is derived from an EMBL/GenBank/DDBJ whole genome shotgun (WGS) entry which is preliminary data.</text>
</comment>
<dbReference type="RefSeq" id="WP_340361625.1">
    <property type="nucleotide sequence ID" value="NZ_JBBKZV010000001.1"/>
</dbReference>
<evidence type="ECO:0000313" key="2">
    <source>
        <dbReference type="EMBL" id="MEJ8820566.1"/>
    </source>
</evidence>
<dbReference type="InterPro" id="IPR048933">
    <property type="entry name" value="B_lactamase-like_C"/>
</dbReference>
<proteinExistence type="predicted"/>
<protein>
    <submittedName>
        <fullName evidence="2">MBL fold metallo-hydrolase</fullName>
    </submittedName>
</protein>
<dbReference type="Pfam" id="PF21221">
    <property type="entry name" value="B_lactamase-like_C"/>
    <property type="match status" value="1"/>
</dbReference>
<dbReference type="EMBL" id="JBBKZV010000001">
    <property type="protein sequence ID" value="MEJ8820566.1"/>
    <property type="molecule type" value="Genomic_DNA"/>
</dbReference>
<dbReference type="Pfam" id="PF00753">
    <property type="entry name" value="Lactamase_B"/>
    <property type="match status" value="1"/>
</dbReference>
<dbReference type="InterPro" id="IPR036866">
    <property type="entry name" value="RibonucZ/Hydroxyglut_hydro"/>
</dbReference>
<dbReference type="PANTHER" id="PTHR23131:SF4">
    <property type="entry name" value="METALLO-BETA-LACTAMASE SUPERFAMILY POTEIN"/>
    <property type="match status" value="1"/>
</dbReference>
<dbReference type="SUPFAM" id="SSF56281">
    <property type="entry name" value="Metallo-hydrolase/oxidoreductase"/>
    <property type="match status" value="1"/>
</dbReference>
<dbReference type="InterPro" id="IPR036388">
    <property type="entry name" value="WH-like_DNA-bd_sf"/>
</dbReference>
<evidence type="ECO:0000313" key="3">
    <source>
        <dbReference type="Proteomes" id="UP001363010"/>
    </source>
</evidence>
<evidence type="ECO:0000259" key="1">
    <source>
        <dbReference type="SMART" id="SM00849"/>
    </source>
</evidence>
<dbReference type="Gene3D" id="1.10.10.10">
    <property type="entry name" value="Winged helix-like DNA-binding domain superfamily/Winged helix DNA-binding domain"/>
    <property type="match status" value="1"/>
</dbReference>
<sequence length="353" mass="39636">MNATVSSDEKPVLKYPFKSAPERGSVIEVAPGVRWIRMPLPFKLDHINLWALDDGDGWTLVDTGIRDDETAAVWRELFANHPERGALKRIVVTHMHPDHIGMAGWLTRKLGARLWMTRLEYLTCRVMSSDSGREAPPEALAFYREAGWSEHAIESYRARFGRFGHQIHTLPDAFERLSDGMELRINGNVWRVVTGNGHSPEHACLYCPALKLFISGDQVLPRISSNVSVIPTEPNANPMADWLASLAKIRREVPDDVLVLPAHNECFHGLHARLDYLASSQHRALDKLEATLVSPQRAVDVFTTLFGRPIDESQMPVFGMATGEGIACLNYLVHAGRAFKELDADGRAWYRRA</sequence>
<dbReference type="Proteomes" id="UP001363010">
    <property type="component" value="Unassembled WGS sequence"/>
</dbReference>
<dbReference type="PANTHER" id="PTHR23131">
    <property type="entry name" value="ENDORIBONUCLEASE LACTB2"/>
    <property type="match status" value="1"/>
</dbReference>
<name>A0ABU8VU40_9BURK</name>
<reference evidence="2 3" key="1">
    <citation type="submission" date="2024-03" db="EMBL/GenBank/DDBJ databases">
        <title>Novel species of the genus Variovorax.</title>
        <authorList>
            <person name="Liu Q."/>
            <person name="Xin Y.-H."/>
        </authorList>
    </citation>
    <scope>NUCLEOTIDE SEQUENCE [LARGE SCALE GENOMIC DNA]</scope>
    <source>
        <strain evidence="2 3">KACC 18501</strain>
    </source>
</reference>
<accession>A0ABU8VU40</accession>